<feature type="region of interest" description="Disordered" evidence="1">
    <location>
        <begin position="176"/>
        <end position="273"/>
    </location>
</feature>
<accession>A0A4S8MJE4</accession>
<dbReference type="AlphaFoldDB" id="A0A4S8MJE4"/>
<feature type="compositionally biased region" description="Low complexity" evidence="1">
    <location>
        <begin position="430"/>
        <end position="450"/>
    </location>
</feature>
<sequence length="662" mass="71509">MIIDLPETASLYASGYFPGPAGYHPLHRRPSHHGIHAFPPRLPGLSPIPPFPHTAGQAAGFPFPPTHEELPLHMRFSNLHLDENNMHGHVRGPGGGGFPMPPPLPHGPPPIAPFGLHAFGHGQGIPMPPPGPPPPELGAYGHPTPFHSHVPGPPPTRSDRGCFRSFRAHVRFASTTVPPTEATTAATATTTVDTPDTTTTETEATAVSTAPPPQAAQDDTVPDPALPHPRHHRHHLHGPHHFRGPHTHHGHGGFRRHRGHGRFGPHAHLTVHGGSRIPSLVNVRRALRFSHRHGLGFGRGRSFGYPYTGYPNPYYSFGLFGLDDMEGGSDPTSDGAREGEEEGRREKTARAGTEAEHNQQDDEDPQSAALSLGRSSPTLSEPSSESSWSTISDDGNEGHTSTGATRARNNENHPVAEEEDYIHLPPRSPSPSESDNTSSIDSESNESNPDTTFIPHNHSRSHAARSRHHHPHHRSHNHHHHHDGPHHRPSRLGPWHHFDWARARVDPHSLVVVRVLGVCVDSIVVVMDIVIVTSHLHPRPPSHHTFHDHPPPPYHNGLDFDDDTRPHFDRLLGLAIPPLGLFPPPSFPPTVDTNDRDGVYEDEGLDFGPGFSFAGGPRGHGGGGGLGVRGDRGGFRAGGRGRGGRGGGGDGARGFGLPRQGH</sequence>
<dbReference type="Proteomes" id="UP000297245">
    <property type="component" value="Unassembled WGS sequence"/>
</dbReference>
<evidence type="ECO:0000313" key="3">
    <source>
        <dbReference type="Proteomes" id="UP000297245"/>
    </source>
</evidence>
<name>A0A4S8MJE4_DENBC</name>
<gene>
    <name evidence="2" type="ORF">K435DRAFT_852340</name>
</gene>
<feature type="compositionally biased region" description="Low complexity" evidence="1">
    <location>
        <begin position="375"/>
        <end position="392"/>
    </location>
</feature>
<reference evidence="2 3" key="1">
    <citation type="journal article" date="2019" name="Nat. Ecol. Evol.">
        <title>Megaphylogeny resolves global patterns of mushroom evolution.</title>
        <authorList>
            <person name="Varga T."/>
            <person name="Krizsan K."/>
            <person name="Foldi C."/>
            <person name="Dima B."/>
            <person name="Sanchez-Garcia M."/>
            <person name="Sanchez-Ramirez S."/>
            <person name="Szollosi G.J."/>
            <person name="Szarkandi J.G."/>
            <person name="Papp V."/>
            <person name="Albert L."/>
            <person name="Andreopoulos W."/>
            <person name="Angelini C."/>
            <person name="Antonin V."/>
            <person name="Barry K.W."/>
            <person name="Bougher N.L."/>
            <person name="Buchanan P."/>
            <person name="Buyck B."/>
            <person name="Bense V."/>
            <person name="Catcheside P."/>
            <person name="Chovatia M."/>
            <person name="Cooper J."/>
            <person name="Damon W."/>
            <person name="Desjardin D."/>
            <person name="Finy P."/>
            <person name="Geml J."/>
            <person name="Haridas S."/>
            <person name="Hughes K."/>
            <person name="Justo A."/>
            <person name="Karasinski D."/>
            <person name="Kautmanova I."/>
            <person name="Kiss B."/>
            <person name="Kocsube S."/>
            <person name="Kotiranta H."/>
            <person name="LaButti K.M."/>
            <person name="Lechner B.E."/>
            <person name="Liimatainen K."/>
            <person name="Lipzen A."/>
            <person name="Lukacs Z."/>
            <person name="Mihaltcheva S."/>
            <person name="Morgado L.N."/>
            <person name="Niskanen T."/>
            <person name="Noordeloos M.E."/>
            <person name="Ohm R.A."/>
            <person name="Ortiz-Santana B."/>
            <person name="Ovrebo C."/>
            <person name="Racz N."/>
            <person name="Riley R."/>
            <person name="Savchenko A."/>
            <person name="Shiryaev A."/>
            <person name="Soop K."/>
            <person name="Spirin V."/>
            <person name="Szebenyi C."/>
            <person name="Tomsovsky M."/>
            <person name="Tulloss R.E."/>
            <person name="Uehling J."/>
            <person name="Grigoriev I.V."/>
            <person name="Vagvolgyi C."/>
            <person name="Papp T."/>
            <person name="Martin F.M."/>
            <person name="Miettinen O."/>
            <person name="Hibbett D.S."/>
            <person name="Nagy L.G."/>
        </authorList>
    </citation>
    <scope>NUCLEOTIDE SEQUENCE [LARGE SCALE GENOMIC DNA]</scope>
    <source>
        <strain evidence="2 3">CBS 962.96</strain>
    </source>
</reference>
<organism evidence="2 3">
    <name type="scientific">Dendrothele bispora (strain CBS 962.96)</name>
    <dbReference type="NCBI Taxonomy" id="1314807"/>
    <lineage>
        <taxon>Eukaryota</taxon>
        <taxon>Fungi</taxon>
        <taxon>Dikarya</taxon>
        <taxon>Basidiomycota</taxon>
        <taxon>Agaricomycotina</taxon>
        <taxon>Agaricomycetes</taxon>
        <taxon>Agaricomycetidae</taxon>
        <taxon>Agaricales</taxon>
        <taxon>Agaricales incertae sedis</taxon>
        <taxon>Dendrothele</taxon>
    </lineage>
</organism>
<feature type="compositionally biased region" description="Low complexity" evidence="1">
    <location>
        <begin position="176"/>
        <end position="209"/>
    </location>
</feature>
<proteinExistence type="predicted"/>
<evidence type="ECO:0000313" key="2">
    <source>
        <dbReference type="EMBL" id="THV02907.1"/>
    </source>
</evidence>
<evidence type="ECO:0000256" key="1">
    <source>
        <dbReference type="SAM" id="MobiDB-lite"/>
    </source>
</evidence>
<feature type="compositionally biased region" description="Basic residues" evidence="1">
    <location>
        <begin position="228"/>
        <end position="265"/>
    </location>
</feature>
<keyword evidence="3" id="KW-1185">Reference proteome</keyword>
<feature type="region of interest" description="Disordered" evidence="1">
    <location>
        <begin position="610"/>
        <end position="662"/>
    </location>
</feature>
<feature type="compositionally biased region" description="Basic and acidic residues" evidence="1">
    <location>
        <begin position="335"/>
        <end position="360"/>
    </location>
</feature>
<dbReference type="EMBL" id="ML179072">
    <property type="protein sequence ID" value="THV02907.1"/>
    <property type="molecule type" value="Genomic_DNA"/>
</dbReference>
<protein>
    <submittedName>
        <fullName evidence="2">Uncharacterized protein</fullName>
    </submittedName>
</protein>
<feature type="region of interest" description="Disordered" evidence="1">
    <location>
        <begin position="325"/>
        <end position="490"/>
    </location>
</feature>
<feature type="compositionally biased region" description="Gly residues" evidence="1">
    <location>
        <begin position="616"/>
        <end position="628"/>
    </location>
</feature>
<feature type="compositionally biased region" description="Gly residues" evidence="1">
    <location>
        <begin position="635"/>
        <end position="654"/>
    </location>
</feature>
<feature type="compositionally biased region" description="Basic residues" evidence="1">
    <location>
        <begin position="457"/>
        <end position="490"/>
    </location>
</feature>